<accession>K6Z9I5</accession>
<gene>
    <name evidence="1" type="ORF">GPAL_0166</name>
</gene>
<keyword evidence="2" id="KW-1185">Reference proteome</keyword>
<protein>
    <submittedName>
        <fullName evidence="1">Uncharacterized protein</fullName>
    </submittedName>
</protein>
<evidence type="ECO:0000313" key="1">
    <source>
        <dbReference type="EMBL" id="GAC27047.1"/>
    </source>
</evidence>
<organism evidence="1 2">
    <name type="scientific">Brumicola pallidula DSM 14239 = ACAM 615</name>
    <dbReference type="NCBI Taxonomy" id="1121922"/>
    <lineage>
        <taxon>Bacteria</taxon>
        <taxon>Pseudomonadati</taxon>
        <taxon>Pseudomonadota</taxon>
        <taxon>Gammaproteobacteria</taxon>
        <taxon>Alteromonadales</taxon>
        <taxon>Alteromonadaceae</taxon>
        <taxon>Brumicola</taxon>
    </lineage>
</organism>
<sequence>MHRTKLIHAKVPTEFANAILAKETVTPAFHPNQQHAYQ</sequence>
<name>K6Z9I5_9ALTE</name>
<dbReference type="Proteomes" id="UP000006251">
    <property type="component" value="Unassembled WGS sequence"/>
</dbReference>
<dbReference type="AlphaFoldDB" id="K6Z9I5"/>
<proteinExistence type="predicted"/>
<reference evidence="2" key="1">
    <citation type="journal article" date="2014" name="Environ. Microbiol.">
        <title>Comparative genomics of the marine bacterial genus Glaciecola reveals the high degree of genomic diversity and genomic characteristic for cold adaptation.</title>
        <authorList>
            <person name="Qin Q.L."/>
            <person name="Xie B.B."/>
            <person name="Yu Y."/>
            <person name="Shu Y.L."/>
            <person name="Rong J.C."/>
            <person name="Zhang Y.J."/>
            <person name="Zhao D.L."/>
            <person name="Chen X.L."/>
            <person name="Zhang X.Y."/>
            <person name="Chen B."/>
            <person name="Zhou B.C."/>
            <person name="Zhang Y.Z."/>
        </authorList>
    </citation>
    <scope>NUCLEOTIDE SEQUENCE [LARGE SCALE GENOMIC DNA]</scope>
    <source>
        <strain evidence="2">ACAM 615</strain>
    </source>
</reference>
<dbReference type="EMBL" id="BAEQ01000004">
    <property type="protein sequence ID" value="GAC27047.1"/>
    <property type="molecule type" value="Genomic_DNA"/>
</dbReference>
<comment type="caution">
    <text evidence="1">The sequence shown here is derived from an EMBL/GenBank/DDBJ whole genome shotgun (WGS) entry which is preliminary data.</text>
</comment>
<evidence type="ECO:0000313" key="2">
    <source>
        <dbReference type="Proteomes" id="UP000006251"/>
    </source>
</evidence>